<dbReference type="SUPFAM" id="SSF90002">
    <property type="entry name" value="Hypothetical protein YjiA, C-terminal domain"/>
    <property type="match status" value="1"/>
</dbReference>
<proteinExistence type="predicted"/>
<evidence type="ECO:0000256" key="2">
    <source>
        <dbReference type="ARBA" id="ARBA00023186"/>
    </source>
</evidence>
<dbReference type="InterPro" id="IPR051316">
    <property type="entry name" value="Zinc-reg_GTPase_activator"/>
</dbReference>
<dbReference type="EMBL" id="FMUE01000020">
    <property type="protein sequence ID" value="SCX35399.1"/>
    <property type="molecule type" value="Genomic_DNA"/>
</dbReference>
<dbReference type="InterPro" id="IPR011629">
    <property type="entry name" value="CobW-like_C"/>
</dbReference>
<dbReference type="AlphaFoldDB" id="A0A1R3U278"/>
<dbReference type="PANTHER" id="PTHR13748:SF59">
    <property type="entry name" value="COBW C-TERMINAL DOMAIN-CONTAINING PROTEIN"/>
    <property type="match status" value="1"/>
</dbReference>
<dbReference type="Proteomes" id="UP000187891">
    <property type="component" value="Unassembled WGS sequence"/>
</dbReference>
<gene>
    <name evidence="4" type="primary">yjiA_3</name>
    <name evidence="4" type="ORF">DSM25559_4958</name>
</gene>
<dbReference type="Pfam" id="PF07683">
    <property type="entry name" value="CobW_C"/>
    <property type="match status" value="1"/>
</dbReference>
<dbReference type="GO" id="GO:0000166">
    <property type="term" value="F:nucleotide binding"/>
    <property type="evidence" value="ECO:0007669"/>
    <property type="project" value="UniProtKB-KW"/>
</dbReference>
<dbReference type="PANTHER" id="PTHR13748">
    <property type="entry name" value="COBW-RELATED"/>
    <property type="match status" value="1"/>
</dbReference>
<name>A0A1R3U278_9HYPH</name>
<evidence type="ECO:0000256" key="1">
    <source>
        <dbReference type="ARBA" id="ARBA00022741"/>
    </source>
</evidence>
<keyword evidence="1" id="KW-0547">Nucleotide-binding</keyword>
<reference evidence="5" key="1">
    <citation type="submission" date="2016-10" db="EMBL/GenBank/DDBJ databases">
        <authorList>
            <person name="Wibberg D."/>
        </authorList>
    </citation>
    <scope>NUCLEOTIDE SEQUENCE [LARGE SCALE GENOMIC DNA]</scope>
</reference>
<feature type="domain" description="CobW C-terminal" evidence="3">
    <location>
        <begin position="48"/>
        <end position="138"/>
    </location>
</feature>
<sequence>MASIVKSERCDVDIASLLDRRAFDLDRVLEVEPDFFDEEHDHEHDDHITSFSLVEREPMDPEKFIHWMQSTVQAFGLDMLRMKGIISFAGDNDRFVIQAVHMLLEGGSQRPWKEGEERVTRLVFIGRNLPKDVIRASF</sequence>
<keyword evidence="2" id="KW-0143">Chaperone</keyword>
<evidence type="ECO:0000313" key="5">
    <source>
        <dbReference type="Proteomes" id="UP000187891"/>
    </source>
</evidence>
<dbReference type="Gene3D" id="3.30.1220.10">
    <property type="entry name" value="CobW-like, C-terminal domain"/>
    <property type="match status" value="1"/>
</dbReference>
<dbReference type="InterPro" id="IPR036627">
    <property type="entry name" value="CobW-likC_sf"/>
</dbReference>
<dbReference type="STRING" id="1907666.DSM25559_4958"/>
<organism evidence="4 5">
    <name type="scientific">Agrobacterium rosae</name>
    <dbReference type="NCBI Taxonomy" id="1972867"/>
    <lineage>
        <taxon>Bacteria</taxon>
        <taxon>Pseudomonadati</taxon>
        <taxon>Pseudomonadota</taxon>
        <taxon>Alphaproteobacteria</taxon>
        <taxon>Hyphomicrobiales</taxon>
        <taxon>Rhizobiaceae</taxon>
        <taxon>Rhizobium/Agrobacterium group</taxon>
        <taxon>Agrobacterium</taxon>
    </lineage>
</organism>
<dbReference type="SMART" id="SM00833">
    <property type="entry name" value="CobW_C"/>
    <property type="match status" value="1"/>
</dbReference>
<protein>
    <submittedName>
        <fullName evidence="4">Putative GTP-binding protein YjiA</fullName>
    </submittedName>
</protein>
<evidence type="ECO:0000313" key="4">
    <source>
        <dbReference type="EMBL" id="SCX35399.1"/>
    </source>
</evidence>
<accession>A0A1R3U278</accession>
<evidence type="ECO:0000259" key="3">
    <source>
        <dbReference type="SMART" id="SM00833"/>
    </source>
</evidence>